<dbReference type="Pfam" id="PF03797">
    <property type="entry name" value="Autotransporter"/>
    <property type="match status" value="1"/>
</dbReference>
<organism evidence="7 8">
    <name type="scientific">Rickettsia conorii subsp. raoultii</name>
    <dbReference type="NCBI Taxonomy" id="369822"/>
    <lineage>
        <taxon>Bacteria</taxon>
        <taxon>Pseudomonadati</taxon>
        <taxon>Pseudomonadota</taxon>
        <taxon>Alphaproteobacteria</taxon>
        <taxon>Rickettsiales</taxon>
        <taxon>Rickettsiaceae</taxon>
        <taxon>Rickettsieae</taxon>
        <taxon>Rickettsia</taxon>
        <taxon>spotted fever group</taxon>
    </lineage>
</organism>
<name>A0ABY4U531_RICCR</name>
<dbReference type="RefSeq" id="WP_250720172.1">
    <property type="nucleotide sequence ID" value="NZ_JBGDDB010000007.1"/>
</dbReference>
<evidence type="ECO:0000256" key="2">
    <source>
        <dbReference type="ARBA" id="ARBA00022452"/>
    </source>
</evidence>
<dbReference type="InterPro" id="IPR005546">
    <property type="entry name" value="Autotransporte_beta"/>
</dbReference>
<reference evidence="7" key="1">
    <citation type="submission" date="2022-05" db="EMBL/GenBank/DDBJ databases">
        <title>Tracking Rickettsia raoultii infection dynamics in vivo by bioorthogonal metabolic labeling.</title>
        <authorList>
            <person name="Zhu D.-Y."/>
            <person name="Jia N."/>
            <person name="Li C."/>
            <person name="Zhang M.-Z."/>
            <person name="Liu H.-B."/>
            <person name="Cao W.-C."/>
        </authorList>
    </citation>
    <scope>NUCLEOTIDE SEQUENCE</scope>
    <source>
        <strain evidence="7">BIME</strain>
    </source>
</reference>
<keyword evidence="3" id="KW-0812">Transmembrane</keyword>
<keyword evidence="4" id="KW-0472">Membrane</keyword>
<evidence type="ECO:0000256" key="5">
    <source>
        <dbReference type="ARBA" id="ARBA00023237"/>
    </source>
</evidence>
<sequence>MNDNIVLGAAYTRVDTKLRDQNAKAGNTTKVGTNMGSIYGLYNFINNLFIEGVNTYARSDIKTNELRNIIGGYETAHGKYHSTSYSGQVVGGYNYLWKETSFAPMAGIRLTKIKDSGYQEYGTSFQNLTIQKRQYNKVEGILGSEIKTTYYKDEFIIRPQIHTFINYDFKGKTPAIVADLNCLNEPLPVPAPKPTKMLYDLGAGAVIKKGRMEYGVHYSLNLAKKYHAQSGTLRLKVNF</sequence>
<gene>
    <name evidence="7" type="ORF">NBT09_03665</name>
</gene>
<accession>A0ABY4U531</accession>
<proteinExistence type="predicted"/>
<dbReference type="EMBL" id="CP098324">
    <property type="protein sequence ID" value="URW78454.1"/>
    <property type="molecule type" value="Genomic_DNA"/>
</dbReference>
<evidence type="ECO:0000256" key="3">
    <source>
        <dbReference type="ARBA" id="ARBA00022692"/>
    </source>
</evidence>
<evidence type="ECO:0000256" key="4">
    <source>
        <dbReference type="ARBA" id="ARBA00023136"/>
    </source>
</evidence>
<dbReference type="NCBIfam" id="TIGR01414">
    <property type="entry name" value="autotrans_barl"/>
    <property type="match status" value="1"/>
</dbReference>
<dbReference type="Gene3D" id="2.40.128.130">
    <property type="entry name" value="Autotransporter beta-domain"/>
    <property type="match status" value="1"/>
</dbReference>
<dbReference type="Proteomes" id="UP001056268">
    <property type="component" value="Chromosome"/>
</dbReference>
<keyword evidence="8" id="KW-1185">Reference proteome</keyword>
<dbReference type="SMART" id="SM00869">
    <property type="entry name" value="Autotransporter"/>
    <property type="match status" value="1"/>
</dbReference>
<keyword evidence="5" id="KW-0998">Cell outer membrane</keyword>
<keyword evidence="2" id="KW-1134">Transmembrane beta strand</keyword>
<evidence type="ECO:0000256" key="1">
    <source>
        <dbReference type="ARBA" id="ARBA00004442"/>
    </source>
</evidence>
<protein>
    <submittedName>
        <fullName evidence="7">Autotransporter outer membrane beta-barrel domain-containing protein</fullName>
    </submittedName>
</protein>
<evidence type="ECO:0000313" key="8">
    <source>
        <dbReference type="Proteomes" id="UP001056268"/>
    </source>
</evidence>
<evidence type="ECO:0000313" key="7">
    <source>
        <dbReference type="EMBL" id="URW78454.1"/>
    </source>
</evidence>
<evidence type="ECO:0000259" key="6">
    <source>
        <dbReference type="PROSITE" id="PS51208"/>
    </source>
</evidence>
<dbReference type="PROSITE" id="PS51208">
    <property type="entry name" value="AUTOTRANSPORTER"/>
    <property type="match status" value="1"/>
</dbReference>
<feature type="domain" description="Autotransporter" evidence="6">
    <location>
        <begin position="1"/>
        <end position="239"/>
    </location>
</feature>
<dbReference type="InterPro" id="IPR036709">
    <property type="entry name" value="Autotransporte_beta_dom_sf"/>
</dbReference>
<dbReference type="SUPFAM" id="SSF103515">
    <property type="entry name" value="Autotransporter"/>
    <property type="match status" value="1"/>
</dbReference>
<dbReference type="InterPro" id="IPR006315">
    <property type="entry name" value="OM_autotransptr_brl_dom"/>
</dbReference>
<comment type="subcellular location">
    <subcellularLocation>
        <location evidence="1">Cell outer membrane</location>
    </subcellularLocation>
</comment>